<dbReference type="GO" id="GO:0022857">
    <property type="term" value="F:transmembrane transporter activity"/>
    <property type="evidence" value="ECO:0007669"/>
    <property type="project" value="InterPro"/>
</dbReference>
<dbReference type="PROSITE" id="PS00216">
    <property type="entry name" value="SUGAR_TRANSPORT_1"/>
    <property type="match status" value="1"/>
</dbReference>
<dbReference type="Proteomes" id="UP000245469">
    <property type="component" value="Unassembled WGS sequence"/>
</dbReference>
<keyword evidence="6 7" id="KW-0472">Membrane</keyword>
<evidence type="ECO:0000259" key="8">
    <source>
        <dbReference type="PROSITE" id="PS50850"/>
    </source>
</evidence>
<feature type="transmembrane region" description="Helical" evidence="7">
    <location>
        <begin position="483"/>
        <end position="507"/>
    </location>
</feature>
<feature type="transmembrane region" description="Helical" evidence="7">
    <location>
        <begin position="223"/>
        <end position="244"/>
    </location>
</feature>
<feature type="transmembrane region" description="Helical" evidence="7">
    <location>
        <begin position="354"/>
        <end position="372"/>
    </location>
</feature>
<evidence type="ECO:0000256" key="3">
    <source>
        <dbReference type="ARBA" id="ARBA00022475"/>
    </source>
</evidence>
<dbReference type="PANTHER" id="PTHR42718:SF47">
    <property type="entry name" value="METHYL VIOLOGEN RESISTANCE PROTEIN SMVA"/>
    <property type="match status" value="1"/>
</dbReference>
<feature type="transmembrane region" description="Helical" evidence="7">
    <location>
        <begin position="159"/>
        <end position="179"/>
    </location>
</feature>
<dbReference type="InterPro" id="IPR005829">
    <property type="entry name" value="Sugar_transporter_CS"/>
</dbReference>
<dbReference type="AlphaFoldDB" id="A0A316AAU8"/>
<feature type="transmembrane region" description="Helical" evidence="7">
    <location>
        <begin position="378"/>
        <end position="404"/>
    </location>
</feature>
<keyword evidence="2" id="KW-0813">Transport</keyword>
<evidence type="ECO:0000256" key="6">
    <source>
        <dbReference type="ARBA" id="ARBA00023136"/>
    </source>
</evidence>
<dbReference type="CDD" id="cd17321">
    <property type="entry name" value="MFS_MMR_MDR_like"/>
    <property type="match status" value="1"/>
</dbReference>
<keyword evidence="3" id="KW-1003">Cell membrane</keyword>
<dbReference type="Gene3D" id="1.20.1250.20">
    <property type="entry name" value="MFS general substrate transporter like domains"/>
    <property type="match status" value="1"/>
</dbReference>
<feature type="transmembrane region" description="Helical" evidence="7">
    <location>
        <begin position="36"/>
        <end position="59"/>
    </location>
</feature>
<reference evidence="9 10" key="1">
    <citation type="submission" date="2018-03" db="EMBL/GenBank/DDBJ databases">
        <title>Genomic Encyclopedia of Archaeal and Bacterial Type Strains, Phase II (KMG-II): from individual species to whole genera.</title>
        <authorList>
            <person name="Goeker M."/>
        </authorList>
    </citation>
    <scope>NUCLEOTIDE SEQUENCE [LARGE SCALE GENOMIC DNA]</scope>
    <source>
        <strain evidence="9 10">DSM 44889</strain>
    </source>
</reference>
<sequence>MATPALDAHQAQPTQHPTAQTQVAQGAAGWREWGGLGVLVLAVVLLAVDATVLALAVPALTADLRATSTQVLWIGDVYSLALAGLLVTMGNLADRVGRKRLLLVGTAAFGGASLLAAFSPTPEALIAARLLLGVAGSTLMPSTLSLIRSIFTAPKQRTLAIALWSAGASGGAALGPLVGGALLEHFWWGAVFLINVPVVAVLLVAGAWLLPESKNPTPGPIDLRSVALSLVGLVAAVYAIKHLAHEGPDAVVLLSAAIGVFGLVAFVRRQRQLAHPLIDVELFRNRAFSGAVAVNFASVFPLMGLLFFFSQYLQLARGSSPLQAGLQETPLMLSAIGAVAVIGVVLPRLGAGRTAAVGLLAASLGLVLLALAEGASSYLWLALTLVPIGLGVGLSQTVAVDAVVSAVPSDRAGAASSISETAYELAAALGIAVLGSLLGIVYRVGLELPVGTDAAVAAAAGDSLAGARAAGAEGAVFEAAREAFVHAMQVTSLSAAALTAVAAVIAWRMIPARLSGAGH</sequence>
<dbReference type="Gene3D" id="1.20.1720.10">
    <property type="entry name" value="Multidrug resistance protein D"/>
    <property type="match status" value="1"/>
</dbReference>
<keyword evidence="5 7" id="KW-1133">Transmembrane helix</keyword>
<evidence type="ECO:0000256" key="1">
    <source>
        <dbReference type="ARBA" id="ARBA00004651"/>
    </source>
</evidence>
<gene>
    <name evidence="9" type="ORF">BXY45_10837</name>
</gene>
<comment type="caution">
    <text evidence="9">The sequence shown here is derived from an EMBL/GenBank/DDBJ whole genome shotgun (WGS) entry which is preliminary data.</text>
</comment>
<evidence type="ECO:0000256" key="5">
    <source>
        <dbReference type="ARBA" id="ARBA00022989"/>
    </source>
</evidence>
<evidence type="ECO:0000313" key="10">
    <source>
        <dbReference type="Proteomes" id="UP000245469"/>
    </source>
</evidence>
<feature type="transmembrane region" description="Helical" evidence="7">
    <location>
        <begin position="101"/>
        <end position="120"/>
    </location>
</feature>
<accession>A0A316AAU8</accession>
<dbReference type="PANTHER" id="PTHR42718">
    <property type="entry name" value="MAJOR FACILITATOR SUPERFAMILY MULTIDRUG TRANSPORTER MFSC"/>
    <property type="match status" value="1"/>
</dbReference>
<comment type="subcellular location">
    <subcellularLocation>
        <location evidence="1">Cell membrane</location>
        <topology evidence="1">Multi-pass membrane protein</topology>
    </subcellularLocation>
</comment>
<evidence type="ECO:0000256" key="2">
    <source>
        <dbReference type="ARBA" id="ARBA00022448"/>
    </source>
</evidence>
<dbReference type="InterPro" id="IPR036259">
    <property type="entry name" value="MFS_trans_sf"/>
</dbReference>
<feature type="transmembrane region" description="Helical" evidence="7">
    <location>
        <begin position="71"/>
        <end position="89"/>
    </location>
</feature>
<name>A0A316AAU8_9ACTN</name>
<feature type="transmembrane region" description="Helical" evidence="7">
    <location>
        <begin position="185"/>
        <end position="211"/>
    </location>
</feature>
<feature type="transmembrane region" description="Helical" evidence="7">
    <location>
        <begin position="329"/>
        <end position="347"/>
    </location>
</feature>
<feature type="transmembrane region" description="Helical" evidence="7">
    <location>
        <begin position="288"/>
        <end position="309"/>
    </location>
</feature>
<feature type="transmembrane region" description="Helical" evidence="7">
    <location>
        <begin position="126"/>
        <end position="147"/>
    </location>
</feature>
<dbReference type="Pfam" id="PF07690">
    <property type="entry name" value="MFS_1"/>
    <property type="match status" value="1"/>
</dbReference>
<feature type="transmembrane region" description="Helical" evidence="7">
    <location>
        <begin position="425"/>
        <end position="444"/>
    </location>
</feature>
<dbReference type="OrthoDB" id="9781469at2"/>
<evidence type="ECO:0000256" key="4">
    <source>
        <dbReference type="ARBA" id="ARBA00022692"/>
    </source>
</evidence>
<feature type="domain" description="Major facilitator superfamily (MFS) profile" evidence="8">
    <location>
        <begin position="35"/>
        <end position="514"/>
    </location>
</feature>
<dbReference type="EMBL" id="QGDQ01000008">
    <property type="protein sequence ID" value="PWJ54130.1"/>
    <property type="molecule type" value="Genomic_DNA"/>
</dbReference>
<dbReference type="PROSITE" id="PS50850">
    <property type="entry name" value="MFS"/>
    <property type="match status" value="1"/>
</dbReference>
<organism evidence="9 10">
    <name type="scientific">Quadrisphaera granulorum</name>
    <dbReference type="NCBI Taxonomy" id="317664"/>
    <lineage>
        <taxon>Bacteria</taxon>
        <taxon>Bacillati</taxon>
        <taxon>Actinomycetota</taxon>
        <taxon>Actinomycetes</taxon>
        <taxon>Kineosporiales</taxon>
        <taxon>Kineosporiaceae</taxon>
        <taxon>Quadrisphaera</taxon>
    </lineage>
</organism>
<dbReference type="SUPFAM" id="SSF103473">
    <property type="entry name" value="MFS general substrate transporter"/>
    <property type="match status" value="1"/>
</dbReference>
<dbReference type="InterPro" id="IPR020846">
    <property type="entry name" value="MFS_dom"/>
</dbReference>
<proteinExistence type="predicted"/>
<dbReference type="GO" id="GO:0005886">
    <property type="term" value="C:plasma membrane"/>
    <property type="evidence" value="ECO:0007669"/>
    <property type="project" value="UniProtKB-SubCell"/>
</dbReference>
<dbReference type="RefSeq" id="WP_109773821.1">
    <property type="nucleotide sequence ID" value="NZ_QGDQ01000008.1"/>
</dbReference>
<evidence type="ECO:0000256" key="7">
    <source>
        <dbReference type="SAM" id="Phobius"/>
    </source>
</evidence>
<keyword evidence="10" id="KW-1185">Reference proteome</keyword>
<dbReference type="InterPro" id="IPR011701">
    <property type="entry name" value="MFS"/>
</dbReference>
<protein>
    <submittedName>
        <fullName evidence="9">DHA2 family multidrug resistance protein-like MFS transporter</fullName>
    </submittedName>
</protein>
<keyword evidence="4 7" id="KW-0812">Transmembrane</keyword>
<evidence type="ECO:0000313" key="9">
    <source>
        <dbReference type="EMBL" id="PWJ54130.1"/>
    </source>
</evidence>
<feature type="transmembrane region" description="Helical" evidence="7">
    <location>
        <begin position="250"/>
        <end position="267"/>
    </location>
</feature>